<dbReference type="Proteomes" id="UP001141950">
    <property type="component" value="Unassembled WGS sequence"/>
</dbReference>
<comment type="caution">
    <text evidence="8">The sequence shown here is derived from an EMBL/GenBank/DDBJ whole genome shotgun (WGS) entry which is preliminary data.</text>
</comment>
<dbReference type="CDD" id="cd16144">
    <property type="entry name" value="ARS_like"/>
    <property type="match status" value="1"/>
</dbReference>
<evidence type="ECO:0000256" key="2">
    <source>
        <dbReference type="ARBA" id="ARBA00008779"/>
    </source>
</evidence>
<feature type="domain" description="Sulfatase N-terminal" evidence="7">
    <location>
        <begin position="8"/>
        <end position="351"/>
    </location>
</feature>
<keyword evidence="3" id="KW-0479">Metal-binding</keyword>
<evidence type="ECO:0000256" key="4">
    <source>
        <dbReference type="ARBA" id="ARBA00022729"/>
    </source>
</evidence>
<dbReference type="Gene3D" id="3.30.1120.10">
    <property type="match status" value="1"/>
</dbReference>
<dbReference type="SUPFAM" id="SSF53649">
    <property type="entry name" value="Alkaline phosphatase-like"/>
    <property type="match status" value="1"/>
</dbReference>
<name>A0A9X2MUB0_9BACL</name>
<evidence type="ECO:0000313" key="9">
    <source>
        <dbReference type="Proteomes" id="UP001141950"/>
    </source>
</evidence>
<reference evidence="8" key="1">
    <citation type="submission" date="2022-08" db="EMBL/GenBank/DDBJ databases">
        <title>The genomic sequence of strain Paenibacillus sp. SCIV0701.</title>
        <authorList>
            <person name="Zhao H."/>
        </authorList>
    </citation>
    <scope>NUCLEOTIDE SEQUENCE</scope>
    <source>
        <strain evidence="8">SCIV0701</strain>
    </source>
</reference>
<dbReference type="InterPro" id="IPR024607">
    <property type="entry name" value="Sulfatase_CS"/>
</dbReference>
<proteinExistence type="inferred from homology"/>
<evidence type="ECO:0000259" key="7">
    <source>
        <dbReference type="Pfam" id="PF00884"/>
    </source>
</evidence>
<keyword evidence="9" id="KW-1185">Reference proteome</keyword>
<dbReference type="GO" id="GO:0004065">
    <property type="term" value="F:arylsulfatase activity"/>
    <property type="evidence" value="ECO:0007669"/>
    <property type="project" value="TreeGrafter"/>
</dbReference>
<dbReference type="PANTHER" id="PTHR42693:SF42">
    <property type="entry name" value="ARYLSULFATASE G"/>
    <property type="match status" value="1"/>
</dbReference>
<dbReference type="AlphaFoldDB" id="A0A9X2MUB0"/>
<keyword evidence="4" id="KW-0732">Signal</keyword>
<evidence type="ECO:0000256" key="3">
    <source>
        <dbReference type="ARBA" id="ARBA00022723"/>
    </source>
</evidence>
<dbReference type="RefSeq" id="WP_257453136.1">
    <property type="nucleotide sequence ID" value="NZ_JANIPJ010000046.1"/>
</dbReference>
<comment type="cofactor">
    <cofactor evidence="1">
        <name>Ca(2+)</name>
        <dbReference type="ChEBI" id="CHEBI:29108"/>
    </cofactor>
</comment>
<sequence>MTFAKKRPNIIFILIDDMGWRDLGCYGSSFYETPNIDKLASEGVRFTDAYAACPVCSPTRASIMSGKYPATVGVTDFIGGKAKGKLLDAPYINHLPLEEKSIAKALKEGGYATWHVGKWHLGGPEYYPQHHGYDVNVAGCSWGRPVNGFFSPYGIENLEDGPEGEYLTDRLTDEAIQLLKSHSDDQPFFLYLSHYAVHTPIQCKEDLIEKYKVKSKAMGLDDEQTFEEGELFPTEHKKNERVQRRLIQSDPVYAAMVENLDQNIGRLMKALEEKGLSENTVIFFTSDNGGLSTAEGSPTCNFPLNEGKGWMYEGGVREPLIVKWPNSTRSGESCSTPVTSPDFYPTILELASLPPIPEQHIDGVSLVPLLQGKSIDREALYWHYPHYGNQGGTPGSSIRIGDYKLIEFFEDGRLELYNLKEDIREEHNLAEVEVERATLYQRKLEEWRNKVDAKIPQLNPDYFERHNH</sequence>
<dbReference type="Pfam" id="PF00884">
    <property type="entry name" value="Sulfatase"/>
    <property type="match status" value="1"/>
</dbReference>
<keyword evidence="5" id="KW-0378">Hydrolase</keyword>
<dbReference type="Gene3D" id="3.40.720.10">
    <property type="entry name" value="Alkaline Phosphatase, subunit A"/>
    <property type="match status" value="1"/>
</dbReference>
<dbReference type="InterPro" id="IPR000917">
    <property type="entry name" value="Sulfatase_N"/>
</dbReference>
<dbReference type="InterPro" id="IPR017850">
    <property type="entry name" value="Alkaline_phosphatase_core_sf"/>
</dbReference>
<dbReference type="GO" id="GO:0046872">
    <property type="term" value="F:metal ion binding"/>
    <property type="evidence" value="ECO:0007669"/>
    <property type="project" value="UniProtKB-KW"/>
</dbReference>
<keyword evidence="6" id="KW-0106">Calcium</keyword>
<dbReference type="InterPro" id="IPR050738">
    <property type="entry name" value="Sulfatase"/>
</dbReference>
<organism evidence="8 9">
    <name type="scientific">Paenibacillus soyae</name>
    <dbReference type="NCBI Taxonomy" id="2969249"/>
    <lineage>
        <taxon>Bacteria</taxon>
        <taxon>Bacillati</taxon>
        <taxon>Bacillota</taxon>
        <taxon>Bacilli</taxon>
        <taxon>Bacillales</taxon>
        <taxon>Paenibacillaceae</taxon>
        <taxon>Paenibacillus</taxon>
    </lineage>
</organism>
<dbReference type="PROSITE" id="PS00149">
    <property type="entry name" value="SULFATASE_2"/>
    <property type="match status" value="1"/>
</dbReference>
<evidence type="ECO:0000313" key="8">
    <source>
        <dbReference type="EMBL" id="MCR2808063.1"/>
    </source>
</evidence>
<dbReference type="EMBL" id="JANIPJ010000046">
    <property type="protein sequence ID" value="MCR2808063.1"/>
    <property type="molecule type" value="Genomic_DNA"/>
</dbReference>
<dbReference type="PANTHER" id="PTHR42693">
    <property type="entry name" value="ARYLSULFATASE FAMILY MEMBER"/>
    <property type="match status" value="1"/>
</dbReference>
<comment type="similarity">
    <text evidence="2">Belongs to the sulfatase family.</text>
</comment>
<accession>A0A9X2MUB0</accession>
<evidence type="ECO:0000256" key="5">
    <source>
        <dbReference type="ARBA" id="ARBA00022801"/>
    </source>
</evidence>
<evidence type="ECO:0000256" key="1">
    <source>
        <dbReference type="ARBA" id="ARBA00001913"/>
    </source>
</evidence>
<gene>
    <name evidence="8" type="ORF">NQZ67_29750</name>
</gene>
<protein>
    <submittedName>
        <fullName evidence="8">Sulfatase</fullName>
    </submittedName>
</protein>
<evidence type="ECO:0000256" key="6">
    <source>
        <dbReference type="ARBA" id="ARBA00022837"/>
    </source>
</evidence>